<organism evidence="2 3">
    <name type="scientific">Cinara cedri</name>
    <dbReference type="NCBI Taxonomy" id="506608"/>
    <lineage>
        <taxon>Eukaryota</taxon>
        <taxon>Metazoa</taxon>
        <taxon>Ecdysozoa</taxon>
        <taxon>Arthropoda</taxon>
        <taxon>Hexapoda</taxon>
        <taxon>Insecta</taxon>
        <taxon>Pterygota</taxon>
        <taxon>Neoptera</taxon>
        <taxon>Paraneoptera</taxon>
        <taxon>Hemiptera</taxon>
        <taxon>Sternorrhyncha</taxon>
        <taxon>Aphidomorpha</taxon>
        <taxon>Aphidoidea</taxon>
        <taxon>Aphididae</taxon>
        <taxon>Lachninae</taxon>
        <taxon>Cinara</taxon>
    </lineage>
</organism>
<feature type="region of interest" description="Disordered" evidence="1">
    <location>
        <begin position="86"/>
        <end position="112"/>
    </location>
</feature>
<dbReference type="Pfam" id="PF04827">
    <property type="entry name" value="Plant_tran"/>
    <property type="match status" value="1"/>
</dbReference>
<dbReference type="InterPro" id="IPR006912">
    <property type="entry name" value="Harbinger_derived_prot"/>
</dbReference>
<feature type="compositionally biased region" description="Basic residues" evidence="1">
    <location>
        <begin position="101"/>
        <end position="112"/>
    </location>
</feature>
<dbReference type="EMBL" id="CABPRJ010000021">
    <property type="protein sequence ID" value="VVC25826.1"/>
    <property type="molecule type" value="Genomic_DNA"/>
</dbReference>
<evidence type="ECO:0000313" key="3">
    <source>
        <dbReference type="Proteomes" id="UP000325440"/>
    </source>
</evidence>
<dbReference type="AlphaFoldDB" id="A0A5E4M2I4"/>
<keyword evidence="3" id="KW-1185">Reference proteome</keyword>
<proteinExistence type="predicted"/>
<name>A0A5E4M2I4_9HEMI</name>
<protein>
    <submittedName>
        <fullName evidence="2">Harbinger transposase-derived protein</fullName>
    </submittedName>
</protein>
<evidence type="ECO:0000313" key="2">
    <source>
        <dbReference type="EMBL" id="VVC25826.1"/>
    </source>
</evidence>
<dbReference type="Proteomes" id="UP000325440">
    <property type="component" value="Unassembled WGS sequence"/>
</dbReference>
<dbReference type="OrthoDB" id="6622595at2759"/>
<evidence type="ECO:0000256" key="1">
    <source>
        <dbReference type="SAM" id="MobiDB-lite"/>
    </source>
</evidence>
<accession>A0A5E4M2I4</accession>
<gene>
    <name evidence="2" type="ORF">CINCED_3A016109</name>
</gene>
<sequence>MKPFSSWNLNYIRENYIKCLSASRKYVKCAFGVLRVKWQILRKDIEVSSDKAVHIIKYICIQHNLIRIKDEDSDLDYYQKIIRQSHGNQTNELQERDNHGGARRGSTKTNKR</sequence>
<reference evidence="2 3" key="1">
    <citation type="submission" date="2019-08" db="EMBL/GenBank/DDBJ databases">
        <authorList>
            <person name="Alioto T."/>
            <person name="Alioto T."/>
            <person name="Gomez Garrido J."/>
        </authorList>
    </citation>
    <scope>NUCLEOTIDE SEQUENCE [LARGE SCALE GENOMIC DNA]</scope>
</reference>